<feature type="transmembrane region" description="Helical" evidence="5">
    <location>
        <begin position="452"/>
        <end position="475"/>
    </location>
</feature>
<dbReference type="RefSeq" id="XP_011667761.2">
    <property type="nucleotide sequence ID" value="XM_011669459.2"/>
</dbReference>
<dbReference type="AlphaFoldDB" id="A0A7M7HIG5"/>
<evidence type="ECO:0000313" key="7">
    <source>
        <dbReference type="EnsemblMetazoa" id="XP_011667761"/>
    </source>
</evidence>
<dbReference type="PANTHER" id="PTHR11814">
    <property type="entry name" value="SULFATE TRANSPORTER"/>
    <property type="match status" value="1"/>
</dbReference>
<evidence type="ECO:0000256" key="4">
    <source>
        <dbReference type="ARBA" id="ARBA00023136"/>
    </source>
</evidence>
<sequence>MHGLFTAVIIPDAMENHTEITEKDRTMAAFEEITDVDADLHSGLRRRRDVVVSRPAYTEQSFQEQHTENIKEQVTLLTRLRRKAGKCSCTPSTVKKFFFSVIPILSWLPKYEIKSTLPRDLISGFTVGIFRIPHGMAHAILADVSPIYGLYTSFFPPLVYSIFGTSRQLSIGTFAVVSIMSGQAIDKVMEVIRQDRSEAPTKTITIPSVSSYTVGSEAAFNSSIGGDFPSSGGGVEGSTALFASGEEALLRAQIGALLALMVGVIQVSMSILRLGFVTCYLADPLVRGFTTGAAFHVFTSQFNKLFGVPVPRHSGILSLPKTYRDFFQNIHLTNVSAMINSMLGIFFLVIVKELQDKFKDKIKFPLPIELAVIIASTAASYAGDFTSQFGMPIVGEISSSAFSAPSIPPFGYMSILIADAFVIAIVAFSVSVSLSVIFAKRNKYEVSANQELLGYGTSNIFSSFFLCYPCSGSLSRSLLQDLGGGKTQIAGIVSVFPILLVLFLLTQFFQSLPVGCLAAIVVVALRGMFRQVKDLRDLWKFSKVDCMLWLVTCLAVILLGVDIGLGVGVAVAIFSVILRTQRPKCGIMGHIPNTDIYRDLSYYRAAEELPGLKIFRVNAPIYFANAEYIKESMYSITGVHPQKILQERAKKEKELAKAQVKYTKTSSVEEIQNGEIAIESHEMQPETHPGHNNGNNHEITTANAELLEAGTSSSRSMDESSEEEVDPTLVKTIILDFGAVSFVDAMGLSTLKVIVADYEKVQVDIIMANCRGPIRALLFKSGFLDLIGLDKIYITLHDAVLQNVDNEHHLLASPACRLVSDPGAVVKYHLAANEEPDRQLAETIDANI</sequence>
<dbReference type="GO" id="GO:0008271">
    <property type="term" value="F:secondary active sulfate transmembrane transporter activity"/>
    <property type="evidence" value="ECO:0007669"/>
    <property type="project" value="InterPro"/>
</dbReference>
<keyword evidence="3 5" id="KW-1133">Transmembrane helix</keyword>
<feature type="transmembrane region" description="Helical" evidence="5">
    <location>
        <begin position="512"/>
        <end position="529"/>
    </location>
</feature>
<name>A0A7M7HIG5_STRPU</name>
<keyword evidence="2 5" id="KW-0812">Transmembrane</keyword>
<dbReference type="GO" id="GO:1902358">
    <property type="term" value="P:sulfate transmembrane transport"/>
    <property type="evidence" value="ECO:0000318"/>
    <property type="project" value="GO_Central"/>
</dbReference>
<dbReference type="InterPro" id="IPR002645">
    <property type="entry name" value="STAS_dom"/>
</dbReference>
<comment type="subcellular location">
    <subcellularLocation>
        <location evidence="1">Membrane</location>
        <topology evidence="1">Multi-pass membrane protein</topology>
    </subcellularLocation>
</comment>
<evidence type="ECO:0000259" key="6">
    <source>
        <dbReference type="PROSITE" id="PS50801"/>
    </source>
</evidence>
<dbReference type="KEGG" id="spu:588264"/>
<protein>
    <recommendedName>
        <fullName evidence="6">STAS domain-containing protein</fullName>
    </recommendedName>
</protein>
<dbReference type="Pfam" id="PF01740">
    <property type="entry name" value="STAS"/>
    <property type="match status" value="1"/>
</dbReference>
<dbReference type="OrthoDB" id="288203at2759"/>
<organism evidence="7 8">
    <name type="scientific">Strongylocentrotus purpuratus</name>
    <name type="common">Purple sea urchin</name>
    <dbReference type="NCBI Taxonomy" id="7668"/>
    <lineage>
        <taxon>Eukaryota</taxon>
        <taxon>Metazoa</taxon>
        <taxon>Echinodermata</taxon>
        <taxon>Eleutherozoa</taxon>
        <taxon>Echinozoa</taxon>
        <taxon>Echinoidea</taxon>
        <taxon>Euechinoidea</taxon>
        <taxon>Echinacea</taxon>
        <taxon>Camarodonta</taxon>
        <taxon>Echinidea</taxon>
        <taxon>Strongylocentrotidae</taxon>
        <taxon>Strongylocentrotus</taxon>
    </lineage>
</organism>
<keyword evidence="8" id="KW-1185">Reference proteome</keyword>
<dbReference type="InParanoid" id="A0A7M7HIG5"/>
<evidence type="ECO:0000313" key="8">
    <source>
        <dbReference type="Proteomes" id="UP000007110"/>
    </source>
</evidence>
<dbReference type="GO" id="GO:1902476">
    <property type="term" value="P:chloride transmembrane transport"/>
    <property type="evidence" value="ECO:0000318"/>
    <property type="project" value="GO_Central"/>
</dbReference>
<dbReference type="InterPro" id="IPR011547">
    <property type="entry name" value="SLC26A/SulP_dom"/>
</dbReference>
<evidence type="ECO:0000256" key="3">
    <source>
        <dbReference type="ARBA" id="ARBA00022989"/>
    </source>
</evidence>
<dbReference type="SUPFAM" id="SSF52091">
    <property type="entry name" value="SpoIIaa-like"/>
    <property type="match status" value="1"/>
</dbReference>
<dbReference type="GO" id="GO:0015116">
    <property type="term" value="F:sulfate transmembrane transporter activity"/>
    <property type="evidence" value="ECO:0000318"/>
    <property type="project" value="GO_Central"/>
</dbReference>
<dbReference type="OMA" id="KFMMALQ"/>
<dbReference type="PROSITE" id="PS50801">
    <property type="entry name" value="STAS"/>
    <property type="match status" value="1"/>
</dbReference>
<dbReference type="CDD" id="cd07042">
    <property type="entry name" value="STAS_SulP_like_sulfate_transporter"/>
    <property type="match status" value="1"/>
</dbReference>
<feature type="transmembrane region" description="Helical" evidence="5">
    <location>
        <begin position="330"/>
        <end position="350"/>
    </location>
</feature>
<dbReference type="PROSITE" id="PS01130">
    <property type="entry name" value="SLC26A"/>
    <property type="match status" value="1"/>
</dbReference>
<dbReference type="GO" id="GO:0015108">
    <property type="term" value="F:chloride transmembrane transporter activity"/>
    <property type="evidence" value="ECO:0000318"/>
    <property type="project" value="GO_Central"/>
</dbReference>
<dbReference type="GeneID" id="588264"/>
<evidence type="ECO:0000256" key="5">
    <source>
        <dbReference type="SAM" id="Phobius"/>
    </source>
</evidence>
<feature type="domain" description="STAS" evidence="6">
    <location>
        <begin position="602"/>
        <end position="803"/>
    </location>
</feature>
<dbReference type="InterPro" id="IPR018045">
    <property type="entry name" value="S04_transporter_CS"/>
</dbReference>
<evidence type="ECO:0000256" key="1">
    <source>
        <dbReference type="ARBA" id="ARBA00004141"/>
    </source>
</evidence>
<accession>A0A7M7HIG5</accession>
<dbReference type="InterPro" id="IPR001902">
    <property type="entry name" value="SLC26A/SulP_fam"/>
</dbReference>
<dbReference type="GO" id="GO:0015106">
    <property type="term" value="F:bicarbonate transmembrane transporter activity"/>
    <property type="evidence" value="ECO:0000318"/>
    <property type="project" value="GO_Central"/>
</dbReference>
<dbReference type="GO" id="GO:0005886">
    <property type="term" value="C:plasma membrane"/>
    <property type="evidence" value="ECO:0000318"/>
    <property type="project" value="GO_Central"/>
</dbReference>
<proteinExistence type="predicted"/>
<dbReference type="Pfam" id="PF00916">
    <property type="entry name" value="Sulfate_transp"/>
    <property type="match status" value="1"/>
</dbReference>
<dbReference type="Gene3D" id="3.30.750.24">
    <property type="entry name" value="STAS domain"/>
    <property type="match status" value="1"/>
</dbReference>
<feature type="transmembrane region" description="Helical" evidence="5">
    <location>
        <begin position="362"/>
        <end position="382"/>
    </location>
</feature>
<feature type="transmembrane region" description="Helical" evidence="5">
    <location>
        <begin position="487"/>
        <end position="505"/>
    </location>
</feature>
<feature type="transmembrane region" description="Helical" evidence="5">
    <location>
        <begin position="412"/>
        <end position="440"/>
    </location>
</feature>
<dbReference type="InterPro" id="IPR036513">
    <property type="entry name" value="STAS_dom_sf"/>
</dbReference>
<dbReference type="EnsemblMetazoa" id="XM_011669459">
    <property type="protein sequence ID" value="XP_011667761"/>
    <property type="gene ID" value="LOC588264"/>
</dbReference>
<dbReference type="Proteomes" id="UP000007110">
    <property type="component" value="Unassembled WGS sequence"/>
</dbReference>
<reference evidence="7" key="2">
    <citation type="submission" date="2021-01" db="UniProtKB">
        <authorList>
            <consortium name="EnsemblMetazoa"/>
        </authorList>
    </citation>
    <scope>IDENTIFICATION</scope>
</reference>
<dbReference type="NCBIfam" id="TIGR00815">
    <property type="entry name" value="sulP"/>
    <property type="match status" value="1"/>
</dbReference>
<keyword evidence="4 5" id="KW-0472">Membrane</keyword>
<feature type="transmembrane region" description="Helical" evidence="5">
    <location>
        <begin position="549"/>
        <end position="578"/>
    </location>
</feature>
<evidence type="ECO:0000256" key="2">
    <source>
        <dbReference type="ARBA" id="ARBA00022692"/>
    </source>
</evidence>
<reference evidence="8" key="1">
    <citation type="submission" date="2015-02" db="EMBL/GenBank/DDBJ databases">
        <title>Genome sequencing for Strongylocentrotus purpuratus.</title>
        <authorList>
            <person name="Murali S."/>
            <person name="Liu Y."/>
            <person name="Vee V."/>
            <person name="English A."/>
            <person name="Wang M."/>
            <person name="Skinner E."/>
            <person name="Han Y."/>
            <person name="Muzny D.M."/>
            <person name="Worley K.C."/>
            <person name="Gibbs R.A."/>
        </authorList>
    </citation>
    <scope>NUCLEOTIDE SEQUENCE</scope>
</reference>
<dbReference type="GO" id="GO:0019531">
    <property type="term" value="F:oxalate transmembrane transporter activity"/>
    <property type="evidence" value="ECO:0000318"/>
    <property type="project" value="GO_Central"/>
</dbReference>